<feature type="compositionally biased region" description="Polar residues" evidence="1">
    <location>
        <begin position="687"/>
        <end position="696"/>
    </location>
</feature>
<evidence type="ECO:0000313" key="3">
    <source>
        <dbReference type="Proteomes" id="UP001176517"/>
    </source>
</evidence>
<dbReference type="AlphaFoldDB" id="A0AAN6GVW3"/>
<keyword evidence="3" id="KW-1185">Reference proteome</keyword>
<feature type="compositionally biased region" description="Low complexity" evidence="1">
    <location>
        <begin position="650"/>
        <end position="661"/>
    </location>
</feature>
<feature type="region of interest" description="Disordered" evidence="1">
    <location>
        <begin position="225"/>
        <end position="250"/>
    </location>
</feature>
<feature type="compositionally biased region" description="Basic and acidic residues" evidence="1">
    <location>
        <begin position="712"/>
        <end position="725"/>
    </location>
</feature>
<feature type="region of interest" description="Disordered" evidence="1">
    <location>
        <begin position="610"/>
        <end position="773"/>
    </location>
</feature>
<reference evidence="2" key="1">
    <citation type="journal article" date="2023" name="PhytoFront">
        <title>Draft Genome Resources of Seven Strains of Tilletia horrida, Causal Agent of Kernel Smut of Rice.</title>
        <authorList>
            <person name="Khanal S."/>
            <person name="Antony Babu S."/>
            <person name="Zhou X.G."/>
        </authorList>
    </citation>
    <scope>NUCLEOTIDE SEQUENCE</scope>
    <source>
        <strain evidence="2">TX6</strain>
    </source>
</reference>
<feature type="region of interest" description="Disordered" evidence="1">
    <location>
        <begin position="18"/>
        <end position="45"/>
    </location>
</feature>
<feature type="compositionally biased region" description="Polar residues" evidence="1">
    <location>
        <begin position="635"/>
        <end position="648"/>
    </location>
</feature>
<evidence type="ECO:0000313" key="2">
    <source>
        <dbReference type="EMBL" id="KAK0557609.1"/>
    </source>
</evidence>
<feature type="compositionally biased region" description="Basic and acidic residues" evidence="1">
    <location>
        <begin position="374"/>
        <end position="383"/>
    </location>
</feature>
<gene>
    <name evidence="2" type="ORF">OC846_000397</name>
</gene>
<feature type="compositionally biased region" description="Low complexity" evidence="1">
    <location>
        <begin position="525"/>
        <end position="541"/>
    </location>
</feature>
<feature type="region of interest" description="Disordered" evidence="1">
    <location>
        <begin position="517"/>
        <end position="596"/>
    </location>
</feature>
<feature type="region of interest" description="Disordered" evidence="1">
    <location>
        <begin position="443"/>
        <end position="482"/>
    </location>
</feature>
<feature type="compositionally biased region" description="Basic and acidic residues" evidence="1">
    <location>
        <begin position="543"/>
        <end position="554"/>
    </location>
</feature>
<comment type="caution">
    <text evidence="2">The sequence shown here is derived from an EMBL/GenBank/DDBJ whole genome shotgun (WGS) entry which is preliminary data.</text>
</comment>
<organism evidence="2 3">
    <name type="scientific">Tilletia horrida</name>
    <dbReference type="NCBI Taxonomy" id="155126"/>
    <lineage>
        <taxon>Eukaryota</taxon>
        <taxon>Fungi</taxon>
        <taxon>Dikarya</taxon>
        <taxon>Basidiomycota</taxon>
        <taxon>Ustilaginomycotina</taxon>
        <taxon>Exobasidiomycetes</taxon>
        <taxon>Tilletiales</taxon>
        <taxon>Tilletiaceae</taxon>
        <taxon>Tilletia</taxon>
    </lineage>
</organism>
<name>A0AAN6GVW3_9BASI</name>
<protein>
    <submittedName>
        <fullName evidence="2">Uncharacterized protein</fullName>
    </submittedName>
</protein>
<feature type="compositionally biased region" description="Low complexity" evidence="1">
    <location>
        <begin position="697"/>
        <end position="710"/>
    </location>
</feature>
<sequence>MAWPPPQAQVEAVGNMAGFGARKMQEEQHREAQRQHAQWEKAEAERRQIEYSRQLEVERQTLEQERQRIAWEWSELQRQQREHEEAKVRFQQEQAYAAEQQRLQSEAELQRIQAEQQQQHMQQQQHYLQQQQQFEQQQQQLEQQQEQLQRQQQELQQQHQSQQAEILEQQKQLKKAEIEVQRKLKAQALAAQKLKEEQVKLTAYIQEAHAEPGDDTLQAIQEPLEKEESRPQKSTRPRQRTPSAVQSSVQRTKIWAAEHAETMMVYCADCRQDVVMTQLENHHCMRRNNSDGSSQESLRAPEISRSGALSADSRTPSPGVRTRSPFFERHQELERARDLAGASPHSPSLSPIWPNTYPNGRSNSHDGGLLIRRTPSEDERERLISTPSPIPPDLSPEEEAAIRAERKRRIELQREAKKNGGTSVAATAIIAALKFESLAKVAPNRTASPSPMSARDDQKSQMLAESSRPGLPKDKFPSSSSLASTQSSLLSAGARAYARDRAYSGSSAAITPSTSYEFSNANTFSPDPSTSSRSRTKSSNSQKEARGVRARMDSEPTLAHLARSRMDSDPLTPSRLRLDTTIADEHKPAKVRKEASSKRLDLVEGLRPLQIPDPISTRDRSKSVASRTAAGASALTRTTPMLTNSSKDGLSPSLSSPAVSLHPEEIRVRNRSGSLSPLNARRPLLLSDNSTTPQRKGTSGSSAGTASPAPDVDLRGIEDLMRGLESDEMLEEHRRRRAERQRTRTDSGGLKPSTAGSVGAYESSSSPQLRAGADLAAASIRQVMPSMPKTGRIR</sequence>
<dbReference type="EMBL" id="JAPDMZ010000004">
    <property type="protein sequence ID" value="KAK0557609.1"/>
    <property type="molecule type" value="Genomic_DNA"/>
</dbReference>
<feature type="compositionally biased region" description="Basic and acidic residues" evidence="1">
    <location>
        <begin position="23"/>
        <end position="45"/>
    </location>
</feature>
<feature type="compositionally biased region" description="Polar residues" evidence="1">
    <location>
        <begin position="240"/>
        <end position="250"/>
    </location>
</feature>
<accession>A0AAN6GVW3</accession>
<evidence type="ECO:0000256" key="1">
    <source>
        <dbReference type="SAM" id="MobiDB-lite"/>
    </source>
</evidence>
<proteinExistence type="predicted"/>
<feature type="region of interest" description="Disordered" evidence="1">
    <location>
        <begin position="285"/>
        <end position="395"/>
    </location>
</feature>
<feature type="compositionally biased region" description="Basic and acidic residues" evidence="1">
    <location>
        <begin position="583"/>
        <end position="596"/>
    </location>
</feature>
<feature type="compositionally biased region" description="Basic and acidic residues" evidence="1">
    <location>
        <begin position="326"/>
        <end position="338"/>
    </location>
</feature>
<dbReference type="Proteomes" id="UP001176517">
    <property type="component" value="Unassembled WGS sequence"/>
</dbReference>